<name>A0A1V3WB94_MYCKA</name>
<evidence type="ECO:0000313" key="1">
    <source>
        <dbReference type="EMBL" id="OOK64038.1"/>
    </source>
</evidence>
<sequence>MPTRWRQIRCTLGSSLKAVVGLRSGCWEVEIPCWRGWVGG</sequence>
<dbReference type="EMBL" id="MVBN01000014">
    <property type="protein sequence ID" value="OOK64038.1"/>
    <property type="molecule type" value="Genomic_DNA"/>
</dbReference>
<accession>A0A1V3WB94</accession>
<gene>
    <name evidence="1" type="ORF">BZL29_8387</name>
</gene>
<organism evidence="1 2">
    <name type="scientific">Mycobacterium kansasii</name>
    <dbReference type="NCBI Taxonomy" id="1768"/>
    <lineage>
        <taxon>Bacteria</taxon>
        <taxon>Bacillati</taxon>
        <taxon>Actinomycetota</taxon>
        <taxon>Actinomycetes</taxon>
        <taxon>Mycobacteriales</taxon>
        <taxon>Mycobacteriaceae</taxon>
        <taxon>Mycobacterium</taxon>
    </lineage>
</organism>
<evidence type="ECO:0000313" key="2">
    <source>
        <dbReference type="Proteomes" id="UP000188532"/>
    </source>
</evidence>
<dbReference type="AlphaFoldDB" id="A0A1V3WB94"/>
<reference evidence="1 2" key="1">
    <citation type="submission" date="2017-02" db="EMBL/GenBank/DDBJ databases">
        <title>Complete genome sequences of Mycobacterium kansasii strains isolated from rhesus macaques.</title>
        <authorList>
            <person name="Panda A."/>
            <person name="Nagaraj S."/>
            <person name="Zhao X."/>
            <person name="Tettelin H."/>
            <person name="Detolla L.J."/>
        </authorList>
    </citation>
    <scope>NUCLEOTIDE SEQUENCE [LARGE SCALE GENOMIC DNA]</scope>
    <source>
        <strain evidence="1 2">11-3469</strain>
    </source>
</reference>
<protein>
    <submittedName>
        <fullName evidence="1">Uncharacterized protein</fullName>
    </submittedName>
</protein>
<proteinExistence type="predicted"/>
<dbReference type="Proteomes" id="UP000188532">
    <property type="component" value="Unassembled WGS sequence"/>
</dbReference>
<comment type="caution">
    <text evidence="1">The sequence shown here is derived from an EMBL/GenBank/DDBJ whole genome shotgun (WGS) entry which is preliminary data.</text>
</comment>